<reference evidence="2" key="2">
    <citation type="journal article" date="2024" name="Plant">
        <title>Genomic evolution and insights into agronomic trait innovations of Sesamum species.</title>
        <authorList>
            <person name="Miao H."/>
            <person name="Wang L."/>
            <person name="Qu L."/>
            <person name="Liu H."/>
            <person name="Sun Y."/>
            <person name="Le M."/>
            <person name="Wang Q."/>
            <person name="Wei S."/>
            <person name="Zheng Y."/>
            <person name="Lin W."/>
            <person name="Duan Y."/>
            <person name="Cao H."/>
            <person name="Xiong S."/>
            <person name="Wang X."/>
            <person name="Wei L."/>
            <person name="Li C."/>
            <person name="Ma Q."/>
            <person name="Ju M."/>
            <person name="Zhao R."/>
            <person name="Li G."/>
            <person name="Mu C."/>
            <person name="Tian Q."/>
            <person name="Mei H."/>
            <person name="Zhang T."/>
            <person name="Gao T."/>
            <person name="Zhang H."/>
        </authorList>
    </citation>
    <scope>NUCLEOTIDE SEQUENCE</scope>
    <source>
        <strain evidence="2">KEN1</strain>
    </source>
</reference>
<sequence length="102" mass="11397">MYSALVLRSTSSAGHTYHHRHPSDTANAQPLLNPIVEDRIGRLEEMMVDMMAMMRQMRANSSTTGPSQPTASTTSPAQLSQPPTDPSRRMTTRWTTLIWRGV</sequence>
<protein>
    <submittedName>
        <fullName evidence="2">Uncharacterized protein</fullName>
    </submittedName>
</protein>
<dbReference type="EMBL" id="JACGWN010000005">
    <property type="protein sequence ID" value="KAL0449353.1"/>
    <property type="molecule type" value="Genomic_DNA"/>
</dbReference>
<organism evidence="2">
    <name type="scientific">Sesamum latifolium</name>
    <dbReference type="NCBI Taxonomy" id="2727402"/>
    <lineage>
        <taxon>Eukaryota</taxon>
        <taxon>Viridiplantae</taxon>
        <taxon>Streptophyta</taxon>
        <taxon>Embryophyta</taxon>
        <taxon>Tracheophyta</taxon>
        <taxon>Spermatophyta</taxon>
        <taxon>Magnoliopsida</taxon>
        <taxon>eudicotyledons</taxon>
        <taxon>Gunneridae</taxon>
        <taxon>Pentapetalae</taxon>
        <taxon>asterids</taxon>
        <taxon>lamiids</taxon>
        <taxon>Lamiales</taxon>
        <taxon>Pedaliaceae</taxon>
        <taxon>Sesamum</taxon>
    </lineage>
</organism>
<proteinExistence type="predicted"/>
<evidence type="ECO:0000313" key="2">
    <source>
        <dbReference type="EMBL" id="KAL0449353.1"/>
    </source>
</evidence>
<evidence type="ECO:0000256" key="1">
    <source>
        <dbReference type="SAM" id="MobiDB-lite"/>
    </source>
</evidence>
<feature type="region of interest" description="Disordered" evidence="1">
    <location>
        <begin position="7"/>
        <end position="33"/>
    </location>
</feature>
<feature type="region of interest" description="Disordered" evidence="1">
    <location>
        <begin position="56"/>
        <end position="94"/>
    </location>
</feature>
<accession>A0AAW2X626</accession>
<gene>
    <name evidence="2" type="ORF">Slati_1491700</name>
</gene>
<name>A0AAW2X626_9LAMI</name>
<feature type="compositionally biased region" description="Polar residues" evidence="1">
    <location>
        <begin position="58"/>
        <end position="82"/>
    </location>
</feature>
<comment type="caution">
    <text evidence="2">The sequence shown here is derived from an EMBL/GenBank/DDBJ whole genome shotgun (WGS) entry which is preliminary data.</text>
</comment>
<reference evidence="2" key="1">
    <citation type="submission" date="2020-06" db="EMBL/GenBank/DDBJ databases">
        <authorList>
            <person name="Li T."/>
            <person name="Hu X."/>
            <person name="Zhang T."/>
            <person name="Song X."/>
            <person name="Zhang H."/>
            <person name="Dai N."/>
            <person name="Sheng W."/>
            <person name="Hou X."/>
            <person name="Wei L."/>
        </authorList>
    </citation>
    <scope>NUCLEOTIDE SEQUENCE</scope>
    <source>
        <strain evidence="2">KEN1</strain>
        <tissue evidence="2">Leaf</tissue>
    </source>
</reference>
<dbReference type="AlphaFoldDB" id="A0AAW2X626"/>